<dbReference type="Ensembl" id="ENSSDUT00000017764.1">
    <property type="protein sequence ID" value="ENSSDUP00000017445.1"/>
    <property type="gene ID" value="ENSSDUG00000012744.1"/>
</dbReference>
<proteinExistence type="predicted"/>
<reference evidence="5" key="2">
    <citation type="submission" date="2025-09" db="UniProtKB">
        <authorList>
            <consortium name="Ensembl"/>
        </authorList>
    </citation>
    <scope>IDENTIFICATION</scope>
</reference>
<keyword evidence="1 2" id="KW-0238">DNA-binding</keyword>
<dbReference type="PROSITE" id="PS50039">
    <property type="entry name" value="FORK_HEAD_3"/>
    <property type="match status" value="1"/>
</dbReference>
<protein>
    <recommendedName>
        <fullName evidence="4">Fork-head domain-containing protein</fullName>
    </recommendedName>
</protein>
<keyword evidence="6" id="KW-1185">Reference proteome</keyword>
<dbReference type="PROSITE" id="PS00658">
    <property type="entry name" value="FORK_HEAD_2"/>
    <property type="match status" value="1"/>
</dbReference>
<evidence type="ECO:0000313" key="6">
    <source>
        <dbReference type="Proteomes" id="UP000261420"/>
    </source>
</evidence>
<dbReference type="GO" id="GO:0003700">
    <property type="term" value="F:DNA-binding transcription factor activity"/>
    <property type="evidence" value="ECO:0007669"/>
    <property type="project" value="InterPro"/>
</dbReference>
<reference evidence="5" key="1">
    <citation type="submission" date="2025-08" db="UniProtKB">
        <authorList>
            <consortium name="Ensembl"/>
        </authorList>
    </citation>
    <scope>IDENTIFICATION</scope>
</reference>
<dbReference type="GO" id="GO:0043565">
    <property type="term" value="F:sequence-specific DNA binding"/>
    <property type="evidence" value="ECO:0007669"/>
    <property type="project" value="InterPro"/>
</dbReference>
<evidence type="ECO:0000256" key="1">
    <source>
        <dbReference type="ARBA" id="ARBA00023125"/>
    </source>
</evidence>
<evidence type="ECO:0000313" key="5">
    <source>
        <dbReference type="Ensembl" id="ENSSDUP00000017445.1"/>
    </source>
</evidence>
<name>A0A3B4UIC5_SERDU</name>
<keyword evidence="2" id="KW-0539">Nucleus</keyword>
<dbReference type="Proteomes" id="UP000261420">
    <property type="component" value="Unplaced"/>
</dbReference>
<organism evidence="5 6">
    <name type="scientific">Seriola dumerili</name>
    <name type="common">Greater amberjack</name>
    <name type="synonym">Caranx dumerili</name>
    <dbReference type="NCBI Taxonomy" id="41447"/>
    <lineage>
        <taxon>Eukaryota</taxon>
        <taxon>Metazoa</taxon>
        <taxon>Chordata</taxon>
        <taxon>Craniata</taxon>
        <taxon>Vertebrata</taxon>
        <taxon>Euteleostomi</taxon>
        <taxon>Actinopterygii</taxon>
        <taxon>Neopterygii</taxon>
        <taxon>Teleostei</taxon>
        <taxon>Neoteleostei</taxon>
        <taxon>Acanthomorphata</taxon>
        <taxon>Carangaria</taxon>
        <taxon>Carangiformes</taxon>
        <taxon>Carangidae</taxon>
        <taxon>Seriola</taxon>
    </lineage>
</organism>
<dbReference type="InterPro" id="IPR030456">
    <property type="entry name" value="TF_fork_head_CS_2"/>
</dbReference>
<keyword evidence="3" id="KW-0732">Signal</keyword>
<accession>A0A3B4UIC5</accession>
<feature type="DNA-binding region" description="Fork-head" evidence="2">
    <location>
        <begin position="37"/>
        <end position="152"/>
    </location>
</feature>
<dbReference type="InterPro" id="IPR001766">
    <property type="entry name" value="Fork_head_dom"/>
</dbReference>
<evidence type="ECO:0000259" key="4">
    <source>
        <dbReference type="PROSITE" id="PS50039"/>
    </source>
</evidence>
<feature type="signal peptide" evidence="3">
    <location>
        <begin position="1"/>
        <end position="32"/>
    </location>
</feature>
<sequence length="306" mass="32855">FSHTSKPALSLSSLSLSLLSVFFSPSTPPIACISHPDPPLSLYSSLSSFVSKRITEVDEPPFRLCVRYIALTHDGLMQAEPTKKLCSRVNGILRHKRSWQNSIRHNPQPQISALVQGAQALRRPRGVGKYWNAGPGAAMNVFIGELRGKLPPAPPTTSRGKAWRLKRGLALSLLSDFLPNGSSPGFSGRPPGALGFDETVYGMSNRRRSNCSCGTDCRVFLSQGQHVLAAAAPGPPGGPAASSRRLRRRISSRAAPGLGWPWLTSSSPQSLLLGLPLKKQSPLPVPCSPGRVRGIFHGLLSHAKRG</sequence>
<feature type="chain" id="PRO_5017351875" description="Fork-head domain-containing protein" evidence="3">
    <location>
        <begin position="33"/>
        <end position="306"/>
    </location>
</feature>
<dbReference type="AlphaFoldDB" id="A0A3B4UIC5"/>
<evidence type="ECO:0000256" key="2">
    <source>
        <dbReference type="PROSITE-ProRule" id="PRU00089"/>
    </source>
</evidence>
<evidence type="ECO:0000256" key="3">
    <source>
        <dbReference type="SAM" id="SignalP"/>
    </source>
</evidence>
<dbReference type="STRING" id="41447.ENSSDUP00000017445"/>
<comment type="subcellular location">
    <subcellularLocation>
        <location evidence="2">Nucleus</location>
    </subcellularLocation>
</comment>
<dbReference type="GO" id="GO:0005634">
    <property type="term" value="C:nucleus"/>
    <property type="evidence" value="ECO:0007669"/>
    <property type="project" value="UniProtKB-SubCell"/>
</dbReference>
<feature type="domain" description="Fork-head" evidence="4">
    <location>
        <begin position="37"/>
        <end position="152"/>
    </location>
</feature>